<sequence length="291" mass="31302">MSHLDDAAFFFKTRLLTLEPGMYILRYASQLPETESCLISLQQAPIGKGTVDFFPGESVVRNTLAKLGDCLIARVKNGLGTLLITEYQLKSNSSLHTVDLRIDRIDTSAGIMRAVASTETVQEAKSISSNTSPSQSLNLVGHIESLGEVSADHWLGAADQVNGITGFAILWPNKPQGVDIAYSCRLGGTAQPAVLTGNFTGSRQESSPITALTMTLVGSASKHFKLDAQLVFLGEPPITVTAGQECFALKRQSKLVAIRVAIVPSTEINAARYTSPWDNPLETTQTHILQS</sequence>
<dbReference type="AlphaFoldDB" id="A0A562PXZ5"/>
<proteinExistence type="predicted"/>
<keyword evidence="2" id="KW-1185">Reference proteome</keyword>
<organism evidence="1 2">
    <name type="scientific">Pseudomonas duriflava</name>
    <dbReference type="NCBI Taxonomy" id="459528"/>
    <lineage>
        <taxon>Bacteria</taxon>
        <taxon>Pseudomonadati</taxon>
        <taxon>Pseudomonadota</taxon>
        <taxon>Gammaproteobacteria</taxon>
        <taxon>Pseudomonadales</taxon>
        <taxon>Pseudomonadaceae</taxon>
        <taxon>Pseudomonas</taxon>
    </lineage>
</organism>
<dbReference type="EMBL" id="VLKY01000017">
    <property type="protein sequence ID" value="TWI49289.1"/>
    <property type="molecule type" value="Genomic_DNA"/>
</dbReference>
<protein>
    <submittedName>
        <fullName evidence="1">Uncharacterized protein</fullName>
    </submittedName>
</protein>
<dbReference type="Proteomes" id="UP000316905">
    <property type="component" value="Unassembled WGS sequence"/>
</dbReference>
<accession>A0A562PXZ5</accession>
<evidence type="ECO:0000313" key="2">
    <source>
        <dbReference type="Proteomes" id="UP000316905"/>
    </source>
</evidence>
<evidence type="ECO:0000313" key="1">
    <source>
        <dbReference type="EMBL" id="TWI49289.1"/>
    </source>
</evidence>
<dbReference type="OrthoDB" id="8749423at2"/>
<gene>
    <name evidence="1" type="ORF">IQ22_03988</name>
</gene>
<dbReference type="RefSeq" id="WP_145145053.1">
    <property type="nucleotide sequence ID" value="NZ_VLKY01000017.1"/>
</dbReference>
<reference evidence="1 2" key="1">
    <citation type="journal article" date="2015" name="Stand. Genomic Sci.">
        <title>Genomic Encyclopedia of Bacterial and Archaeal Type Strains, Phase III: the genomes of soil and plant-associated and newly described type strains.</title>
        <authorList>
            <person name="Whitman W.B."/>
            <person name="Woyke T."/>
            <person name="Klenk H.P."/>
            <person name="Zhou Y."/>
            <person name="Lilburn T.G."/>
            <person name="Beck B.J."/>
            <person name="De Vos P."/>
            <person name="Vandamme P."/>
            <person name="Eisen J.A."/>
            <person name="Garrity G."/>
            <person name="Hugenholtz P."/>
            <person name="Kyrpides N.C."/>
        </authorList>
    </citation>
    <scope>NUCLEOTIDE SEQUENCE [LARGE SCALE GENOMIC DNA]</scope>
    <source>
        <strain evidence="1 2">CGMCC 1.6858</strain>
    </source>
</reference>
<name>A0A562PXZ5_9PSED</name>
<comment type="caution">
    <text evidence="1">The sequence shown here is derived from an EMBL/GenBank/DDBJ whole genome shotgun (WGS) entry which is preliminary data.</text>
</comment>